<evidence type="ECO:0000259" key="1">
    <source>
        <dbReference type="Pfam" id="PF05406"/>
    </source>
</evidence>
<dbReference type="CDD" id="cd07996">
    <property type="entry name" value="WGR_MMR_like"/>
    <property type="match status" value="1"/>
</dbReference>
<feature type="domain" description="WGR" evidence="1">
    <location>
        <begin position="12"/>
        <end position="75"/>
    </location>
</feature>
<proteinExistence type="predicted"/>
<dbReference type="SUPFAM" id="SSF142921">
    <property type="entry name" value="WGR domain-like"/>
    <property type="match status" value="1"/>
</dbReference>
<comment type="caution">
    <text evidence="2">The sequence shown here is derived from an EMBL/GenBank/DDBJ whole genome shotgun (WGS) entry which is preliminary data.</text>
</comment>
<dbReference type="Proteomes" id="UP001500238">
    <property type="component" value="Unassembled WGS sequence"/>
</dbReference>
<dbReference type="InterPro" id="IPR049809">
    <property type="entry name" value="YehF/YfeS-like_WGR"/>
</dbReference>
<name>A0ABP3SYD0_9SPHN</name>
<dbReference type="Pfam" id="PF05406">
    <property type="entry name" value="WGR"/>
    <property type="match status" value="1"/>
</dbReference>
<dbReference type="InterPro" id="IPR036930">
    <property type="entry name" value="WGR_dom_sf"/>
</dbReference>
<sequence length="108" mass="12397">MDTLPFTPVDLIAIDAARNIRRRWHIAAYRDLFGRVMIETGWGRIGWQGHTLVRSFVDEGGALRYVRVLLARRRRATRRIGTAYQPIVSTCRSVDTFTRRALSTPLPS</sequence>
<accession>A0ABP3SYD0</accession>
<protein>
    <recommendedName>
        <fullName evidence="1">WGR domain-containing protein</fullName>
    </recommendedName>
</protein>
<reference evidence="3" key="1">
    <citation type="journal article" date="2019" name="Int. J. Syst. Evol. Microbiol.">
        <title>The Global Catalogue of Microorganisms (GCM) 10K type strain sequencing project: providing services to taxonomists for standard genome sequencing and annotation.</title>
        <authorList>
            <consortium name="The Broad Institute Genomics Platform"/>
            <consortium name="The Broad Institute Genome Sequencing Center for Infectious Disease"/>
            <person name="Wu L."/>
            <person name="Ma J."/>
        </authorList>
    </citation>
    <scope>NUCLEOTIDE SEQUENCE [LARGE SCALE GENOMIC DNA]</scope>
    <source>
        <strain evidence="3">JCM 14603</strain>
    </source>
</reference>
<dbReference type="InterPro" id="IPR008893">
    <property type="entry name" value="WGR_domain"/>
</dbReference>
<dbReference type="EMBL" id="BAAAES010000005">
    <property type="protein sequence ID" value="GAA0661814.1"/>
    <property type="molecule type" value="Genomic_DNA"/>
</dbReference>
<evidence type="ECO:0000313" key="2">
    <source>
        <dbReference type="EMBL" id="GAA0661814.1"/>
    </source>
</evidence>
<dbReference type="RefSeq" id="WP_208404270.1">
    <property type="nucleotide sequence ID" value="NZ_BAAAES010000005.1"/>
</dbReference>
<evidence type="ECO:0000313" key="3">
    <source>
        <dbReference type="Proteomes" id="UP001500238"/>
    </source>
</evidence>
<gene>
    <name evidence="2" type="ORF">GCM10009102_08330</name>
</gene>
<keyword evidence="3" id="KW-1185">Reference proteome</keyword>
<organism evidence="2 3">
    <name type="scientific">Sphingomonas insulae</name>
    <dbReference type="NCBI Taxonomy" id="424800"/>
    <lineage>
        <taxon>Bacteria</taxon>
        <taxon>Pseudomonadati</taxon>
        <taxon>Pseudomonadota</taxon>
        <taxon>Alphaproteobacteria</taxon>
        <taxon>Sphingomonadales</taxon>
        <taxon>Sphingomonadaceae</taxon>
        <taxon>Sphingomonas</taxon>
    </lineage>
</organism>